<feature type="domain" description="M23ase beta-sheet core" evidence="2">
    <location>
        <begin position="107"/>
        <end position="197"/>
    </location>
</feature>
<feature type="signal peptide" evidence="1">
    <location>
        <begin position="1"/>
        <end position="25"/>
    </location>
</feature>
<sequence length="214" mass="21989">MATAVAAGAVAAAINIAGNTSGAQAAAASASASARNSQPPQTQEASGVQIVAVSNTADSTIHREELSRGVAFADERAAREARLRRPPFVFPTRGILTSEFGNRWGTLHGGLDIANAIGTPIYAASDGVVIAAGPTPGFGMWVKIRDANGTVTLYGHIDTATVQVGDRVFAGDPIATMGNRGNSTGPHLHFEVHINGSDKTDPMSWLSERGVTSA</sequence>
<dbReference type="STRING" id="1440774.Y900_029440"/>
<keyword evidence="1" id="KW-0732">Signal</keyword>
<dbReference type="GO" id="GO:0004222">
    <property type="term" value="F:metalloendopeptidase activity"/>
    <property type="evidence" value="ECO:0007669"/>
    <property type="project" value="TreeGrafter"/>
</dbReference>
<dbReference type="EMBL" id="JALN02000003">
    <property type="protein sequence ID" value="KDE96765.1"/>
    <property type="molecule type" value="Genomic_DNA"/>
</dbReference>
<comment type="caution">
    <text evidence="3">The sequence shown here is derived from an EMBL/GenBank/DDBJ whole genome shotgun (WGS) entry which is preliminary data.</text>
</comment>
<feature type="chain" id="PRO_5001623024" description="M23ase beta-sheet core domain-containing protein" evidence="1">
    <location>
        <begin position="26"/>
        <end position="214"/>
    </location>
</feature>
<evidence type="ECO:0000313" key="4">
    <source>
        <dbReference type="Proteomes" id="UP000022835"/>
    </source>
</evidence>
<reference evidence="3" key="1">
    <citation type="submission" date="2014-05" db="EMBL/GenBank/DDBJ databases">
        <title>Genome sequence of Mycobacterium aromaticivorans strain JS19b1T (= DSM 45407T).</title>
        <authorList>
            <person name="Kwak Y."/>
            <person name="Park G.-S."/>
            <person name="Li Q.X."/>
            <person name="Lee S.-E."/>
            <person name="Shin J.-H."/>
        </authorList>
    </citation>
    <scope>NUCLEOTIDE SEQUENCE [LARGE SCALE GENOMIC DNA]</scope>
    <source>
        <strain evidence="3">JS19b1</strain>
    </source>
</reference>
<dbReference type="InterPro" id="IPR016047">
    <property type="entry name" value="M23ase_b-sheet_dom"/>
</dbReference>
<dbReference type="Proteomes" id="UP000022835">
    <property type="component" value="Unassembled WGS sequence"/>
</dbReference>
<dbReference type="SUPFAM" id="SSF51261">
    <property type="entry name" value="Duplicated hybrid motif"/>
    <property type="match status" value="1"/>
</dbReference>
<dbReference type="Gene3D" id="2.70.70.10">
    <property type="entry name" value="Glucose Permease (Domain IIA)"/>
    <property type="match status" value="1"/>
</dbReference>
<dbReference type="AlphaFoldDB" id="A0A064C8Z6"/>
<evidence type="ECO:0000313" key="3">
    <source>
        <dbReference type="EMBL" id="KDE96765.1"/>
    </source>
</evidence>
<accession>A0A064C8Z6</accession>
<protein>
    <recommendedName>
        <fullName evidence="2">M23ase beta-sheet core domain-containing protein</fullName>
    </recommendedName>
</protein>
<dbReference type="CDD" id="cd12797">
    <property type="entry name" value="M23_peptidase"/>
    <property type="match status" value="1"/>
</dbReference>
<evidence type="ECO:0000259" key="2">
    <source>
        <dbReference type="Pfam" id="PF01551"/>
    </source>
</evidence>
<dbReference type="eggNOG" id="COG0739">
    <property type="taxonomic scope" value="Bacteria"/>
</dbReference>
<dbReference type="PANTHER" id="PTHR21666:SF270">
    <property type="entry name" value="MUREIN HYDROLASE ACTIVATOR ENVC"/>
    <property type="match status" value="1"/>
</dbReference>
<dbReference type="PANTHER" id="PTHR21666">
    <property type="entry name" value="PEPTIDASE-RELATED"/>
    <property type="match status" value="1"/>
</dbReference>
<name>A0A064C8Z6_9MYCO</name>
<organism evidence="3 4">
    <name type="scientific">Mycolicibacterium aromaticivorans JS19b1 = JCM 16368</name>
    <dbReference type="NCBI Taxonomy" id="1440774"/>
    <lineage>
        <taxon>Bacteria</taxon>
        <taxon>Bacillati</taxon>
        <taxon>Actinomycetota</taxon>
        <taxon>Actinomycetes</taxon>
        <taxon>Mycobacteriales</taxon>
        <taxon>Mycobacteriaceae</taxon>
        <taxon>Mycolicibacterium</taxon>
    </lineage>
</organism>
<proteinExistence type="predicted"/>
<dbReference type="InterPro" id="IPR050570">
    <property type="entry name" value="Cell_wall_metabolism_enzyme"/>
</dbReference>
<evidence type="ECO:0000256" key="1">
    <source>
        <dbReference type="SAM" id="SignalP"/>
    </source>
</evidence>
<dbReference type="InterPro" id="IPR011055">
    <property type="entry name" value="Dup_hybrid_motif"/>
</dbReference>
<keyword evidence="4" id="KW-1185">Reference proteome</keyword>
<gene>
    <name evidence="3" type="ORF">Y900_029440</name>
</gene>
<dbReference type="Pfam" id="PF01551">
    <property type="entry name" value="Peptidase_M23"/>
    <property type="match status" value="1"/>
</dbReference>
<dbReference type="RefSeq" id="WP_237752793.1">
    <property type="nucleotide sequence ID" value="NZ_JALN02000003.1"/>
</dbReference>